<dbReference type="CDD" id="cd00130">
    <property type="entry name" value="PAS"/>
    <property type="match status" value="1"/>
</dbReference>
<dbReference type="Pfam" id="PF13426">
    <property type="entry name" value="PAS_9"/>
    <property type="match status" value="1"/>
</dbReference>
<evidence type="ECO:0000313" key="10">
    <source>
        <dbReference type="Proteomes" id="UP000286997"/>
    </source>
</evidence>
<keyword evidence="5" id="KW-0418">Kinase</keyword>
<evidence type="ECO:0000259" key="7">
    <source>
        <dbReference type="PROSITE" id="PS50109"/>
    </source>
</evidence>
<dbReference type="AlphaFoldDB" id="A0A3S2VTA4"/>
<dbReference type="EMBL" id="SACP01000014">
    <property type="protein sequence ID" value="RVU16855.1"/>
    <property type="molecule type" value="Genomic_DNA"/>
</dbReference>
<keyword evidence="10" id="KW-1185">Reference proteome</keyword>
<dbReference type="SUPFAM" id="SSF55785">
    <property type="entry name" value="PYP-like sensor domain (PAS domain)"/>
    <property type="match status" value="1"/>
</dbReference>
<dbReference type="InterPro" id="IPR003594">
    <property type="entry name" value="HATPase_dom"/>
</dbReference>
<evidence type="ECO:0000256" key="2">
    <source>
        <dbReference type="ARBA" id="ARBA00012438"/>
    </source>
</evidence>
<dbReference type="EC" id="2.7.13.3" evidence="2"/>
<dbReference type="PROSITE" id="PS50109">
    <property type="entry name" value="HIS_KIN"/>
    <property type="match status" value="1"/>
</dbReference>
<dbReference type="InterPro" id="IPR035965">
    <property type="entry name" value="PAS-like_dom_sf"/>
</dbReference>
<dbReference type="SMART" id="SM00091">
    <property type="entry name" value="PAS"/>
    <property type="match status" value="2"/>
</dbReference>
<dbReference type="Gene3D" id="3.30.565.10">
    <property type="entry name" value="Histidine kinase-like ATPase, C-terminal domain"/>
    <property type="match status" value="1"/>
</dbReference>
<dbReference type="Gene3D" id="3.30.450.20">
    <property type="entry name" value="PAS domain"/>
    <property type="match status" value="1"/>
</dbReference>
<evidence type="ECO:0000256" key="1">
    <source>
        <dbReference type="ARBA" id="ARBA00000085"/>
    </source>
</evidence>
<dbReference type="GO" id="GO:0000155">
    <property type="term" value="F:phosphorelay sensor kinase activity"/>
    <property type="evidence" value="ECO:0007669"/>
    <property type="project" value="InterPro"/>
</dbReference>
<dbReference type="CDD" id="cd00082">
    <property type="entry name" value="HisKA"/>
    <property type="match status" value="1"/>
</dbReference>
<dbReference type="InterPro" id="IPR005467">
    <property type="entry name" value="His_kinase_dom"/>
</dbReference>
<evidence type="ECO:0000313" key="9">
    <source>
        <dbReference type="EMBL" id="RVU16855.1"/>
    </source>
</evidence>
<feature type="domain" description="Histidine kinase" evidence="7">
    <location>
        <begin position="777"/>
        <end position="998"/>
    </location>
</feature>
<dbReference type="Gene3D" id="1.10.287.130">
    <property type="match status" value="1"/>
</dbReference>
<evidence type="ECO:0000256" key="5">
    <source>
        <dbReference type="ARBA" id="ARBA00022777"/>
    </source>
</evidence>
<dbReference type="Pfam" id="PF00512">
    <property type="entry name" value="HisKA"/>
    <property type="match status" value="1"/>
</dbReference>
<dbReference type="Pfam" id="PF13188">
    <property type="entry name" value="PAS_8"/>
    <property type="match status" value="1"/>
</dbReference>
<protein>
    <recommendedName>
        <fullName evidence="2">histidine kinase</fullName>
        <ecNumber evidence="2">2.7.13.3</ecNumber>
    </recommendedName>
</protein>
<dbReference type="InterPro" id="IPR000014">
    <property type="entry name" value="PAS"/>
</dbReference>
<reference evidence="9 10" key="1">
    <citation type="submission" date="2019-01" db="EMBL/GenBank/DDBJ databases">
        <authorList>
            <person name="Chen W.-M."/>
        </authorList>
    </citation>
    <scope>NUCLEOTIDE SEQUENCE [LARGE SCALE GENOMIC DNA]</scope>
    <source>
        <strain evidence="9 10">TER-1</strain>
    </source>
</reference>
<dbReference type="PROSITE" id="PS50112">
    <property type="entry name" value="PAS"/>
    <property type="match status" value="1"/>
</dbReference>
<dbReference type="InterPro" id="IPR004358">
    <property type="entry name" value="Sig_transdc_His_kin-like_C"/>
</dbReference>
<dbReference type="GO" id="GO:0009927">
    <property type="term" value="F:histidine phosphotransfer kinase activity"/>
    <property type="evidence" value="ECO:0007669"/>
    <property type="project" value="TreeGrafter"/>
</dbReference>
<gene>
    <name evidence="9" type="ORF">EOE48_15435</name>
</gene>
<dbReference type="SMART" id="SM00387">
    <property type="entry name" value="HATPase_c"/>
    <property type="match status" value="1"/>
</dbReference>
<evidence type="ECO:0000256" key="6">
    <source>
        <dbReference type="SAM" id="MobiDB-lite"/>
    </source>
</evidence>
<sequence>MDEEGAAVDGNERFATVVGDLRILREFGGSGEAPGRPILLLDHGCARLLHATPEARVLAGRIGDAEGRIDPALALPRQLRAAAAAAPEGARPRLDRLRLDASRLAPPLLCASLPVRLPEGGTGIAVAVVDPLPAARPRRPLPASEPVPPAAPETVAPAPGRAPSPPERLAGRGPVRFLWRSDADGRLTEAGAPFGELIGRGALGQSWRRLLAGAVVSPDGSLAEALERRRTFRAIPVSWRLDDAPFAVTVDLSGAPRLGEGRAFAGFGGFGVIHADRVAPAPPADPRSTAAPPQRPSLRERAAAVIAFGRSEDGTAASPVRPPSPPARPAPADLPAFATLAGATMADFANIVVAPLTQLGLGWGFGLMQLDADRPAPLAGSGPAPSGTAQAPPADPPEAAVSAAEAAPAAAAEPAAEPPAPPAPDPLPAPAVEAVASGPSAAEAAPPDPRQLSMNEHAAFREIARALGARFAGDRDEAAPDDAAPEPPTAGGAVMPFRSAGALARQPDRTTAAPWADRLIDRLPVGVLVHRGDEILLANRTLLTLTGYDSPASLAAAGGPGALFKGREPASLPAEEETPPLCLARREGGAVPVQVVVAPVDVNGSAASLLTVRLVPDADEASRLAAAETGLAASDGRLREIQAVLDAVADGIVILDGEGRILSLNRGATALLGFETREVAGDDVGLLFTAESRVAARAALHRARGGSSGEAEEVIGQARDGTLPLLLSVSALAAGDESRFAVVLRDVSDLKRTERDLARARRDAERASNERLDFLATVSHEVRTPLNAIIGFAEMMLDEQYGPLGSDRYRDYLRDIRVSGEHVVGLVDDLLDLARIEAGRIELSFAGLVLNDLVAECVALMQPLAARQRVVVRTSFSPALRPVLADARSLRQATMNVIANAITYTEAGGQVIVSTAETDRGGVALRVRDTGIGMTLDEIDTALQPFRRPGATPLRGGAGTGLGLPLTRALVEANRGVLRLTSQKGEGTLVEILFPSARVLDP</sequence>
<feature type="region of interest" description="Disordered" evidence="6">
    <location>
        <begin position="137"/>
        <end position="171"/>
    </location>
</feature>
<feature type="compositionally biased region" description="Low complexity" evidence="6">
    <location>
        <begin position="430"/>
        <end position="445"/>
    </location>
</feature>
<feature type="compositionally biased region" description="Pro residues" evidence="6">
    <location>
        <begin position="416"/>
        <end position="429"/>
    </location>
</feature>
<feature type="compositionally biased region" description="Low complexity" evidence="6">
    <location>
        <begin position="376"/>
        <end position="415"/>
    </location>
</feature>
<name>A0A3S2VTA4_9HYPH</name>
<evidence type="ECO:0000256" key="3">
    <source>
        <dbReference type="ARBA" id="ARBA00022553"/>
    </source>
</evidence>
<dbReference type="PANTHER" id="PTHR43047">
    <property type="entry name" value="TWO-COMPONENT HISTIDINE PROTEIN KINASE"/>
    <property type="match status" value="1"/>
</dbReference>
<evidence type="ECO:0000259" key="8">
    <source>
        <dbReference type="PROSITE" id="PS50112"/>
    </source>
</evidence>
<dbReference type="Pfam" id="PF02518">
    <property type="entry name" value="HATPase_c"/>
    <property type="match status" value="1"/>
</dbReference>
<dbReference type="InterPro" id="IPR036890">
    <property type="entry name" value="HATPase_C_sf"/>
</dbReference>
<comment type="caution">
    <text evidence="9">The sequence shown here is derived from an EMBL/GenBank/DDBJ whole genome shotgun (WGS) entry which is preliminary data.</text>
</comment>
<feature type="region of interest" description="Disordered" evidence="6">
    <location>
        <begin position="311"/>
        <end position="332"/>
    </location>
</feature>
<proteinExistence type="predicted"/>
<feature type="region of interest" description="Disordered" evidence="6">
    <location>
        <begin position="376"/>
        <end position="451"/>
    </location>
</feature>
<dbReference type="OrthoDB" id="9801651at2"/>
<feature type="compositionally biased region" description="Pro residues" evidence="6">
    <location>
        <begin position="320"/>
        <end position="329"/>
    </location>
</feature>
<feature type="region of interest" description="Disordered" evidence="6">
    <location>
        <begin position="278"/>
        <end position="298"/>
    </location>
</feature>
<accession>A0A3S2VTA4</accession>
<dbReference type="InterPro" id="IPR003661">
    <property type="entry name" value="HisK_dim/P_dom"/>
</dbReference>
<dbReference type="SUPFAM" id="SSF47384">
    <property type="entry name" value="Homodimeric domain of signal transducing histidine kinase"/>
    <property type="match status" value="1"/>
</dbReference>
<evidence type="ECO:0000256" key="4">
    <source>
        <dbReference type="ARBA" id="ARBA00022679"/>
    </source>
</evidence>
<dbReference type="SUPFAM" id="SSF55874">
    <property type="entry name" value="ATPase domain of HSP90 chaperone/DNA topoisomerase II/histidine kinase"/>
    <property type="match status" value="1"/>
</dbReference>
<dbReference type="NCBIfam" id="TIGR00229">
    <property type="entry name" value="sensory_box"/>
    <property type="match status" value="1"/>
</dbReference>
<keyword evidence="3" id="KW-0597">Phosphoprotein</keyword>
<dbReference type="SMART" id="SM00388">
    <property type="entry name" value="HisKA"/>
    <property type="match status" value="1"/>
</dbReference>
<dbReference type="GO" id="GO:0005886">
    <property type="term" value="C:plasma membrane"/>
    <property type="evidence" value="ECO:0007669"/>
    <property type="project" value="TreeGrafter"/>
</dbReference>
<organism evidence="9 10">
    <name type="scientific">Methylobacterium oryzihabitans</name>
    <dbReference type="NCBI Taxonomy" id="2499852"/>
    <lineage>
        <taxon>Bacteria</taxon>
        <taxon>Pseudomonadati</taxon>
        <taxon>Pseudomonadota</taxon>
        <taxon>Alphaproteobacteria</taxon>
        <taxon>Hyphomicrobiales</taxon>
        <taxon>Methylobacteriaceae</taxon>
        <taxon>Methylobacterium</taxon>
    </lineage>
</organism>
<keyword evidence="4" id="KW-0808">Transferase</keyword>
<dbReference type="PANTHER" id="PTHR43047:SF72">
    <property type="entry name" value="OSMOSENSING HISTIDINE PROTEIN KINASE SLN1"/>
    <property type="match status" value="1"/>
</dbReference>
<feature type="domain" description="PAS" evidence="8">
    <location>
        <begin position="637"/>
        <end position="707"/>
    </location>
</feature>
<comment type="catalytic activity">
    <reaction evidence="1">
        <text>ATP + protein L-histidine = ADP + protein N-phospho-L-histidine.</text>
        <dbReference type="EC" id="2.7.13.3"/>
    </reaction>
</comment>
<dbReference type="InterPro" id="IPR036097">
    <property type="entry name" value="HisK_dim/P_sf"/>
</dbReference>
<feature type="region of interest" description="Disordered" evidence="6">
    <location>
        <begin position="473"/>
        <end position="495"/>
    </location>
</feature>
<dbReference type="PRINTS" id="PR00344">
    <property type="entry name" value="BCTRLSENSOR"/>
</dbReference>
<dbReference type="Proteomes" id="UP000286997">
    <property type="component" value="Unassembled WGS sequence"/>
</dbReference>
<dbReference type="CDD" id="cd00075">
    <property type="entry name" value="HATPase"/>
    <property type="match status" value="1"/>
</dbReference>